<dbReference type="Pfam" id="PF00392">
    <property type="entry name" value="GntR"/>
    <property type="match status" value="1"/>
</dbReference>
<dbReference type="PANTHER" id="PTHR46577">
    <property type="entry name" value="HTH-TYPE TRANSCRIPTIONAL REGULATORY PROTEIN GABR"/>
    <property type="match status" value="1"/>
</dbReference>
<dbReference type="InterPro" id="IPR036390">
    <property type="entry name" value="WH_DNA-bd_sf"/>
</dbReference>
<dbReference type="Pfam" id="PF00155">
    <property type="entry name" value="Aminotran_1_2"/>
    <property type="match status" value="1"/>
</dbReference>
<reference evidence="7 8" key="1">
    <citation type="journal article" date="2018" name="Int. J. Syst. Evol. Microbiol.">
        <title>Mesosutterella multiformis gen. nov., sp. nov., a member of the family Sutterellaceae and Sutterella megalosphaeroides sp. nov., isolated from human faeces.</title>
        <authorList>
            <person name="Sakamoto M."/>
            <person name="Ikeyama N."/>
            <person name="Kunihiro T."/>
            <person name="Iino T."/>
            <person name="Yuki M."/>
            <person name="Ohkuma M."/>
        </authorList>
    </citation>
    <scope>NUCLEOTIDE SEQUENCE [LARGE SCALE GENOMIC DNA]</scope>
    <source>
        <strain evidence="7 8">4NBBH2</strain>
    </source>
</reference>
<dbReference type="Proteomes" id="UP000266091">
    <property type="component" value="Unassembled WGS sequence"/>
</dbReference>
<dbReference type="GO" id="GO:0030170">
    <property type="term" value="F:pyridoxal phosphate binding"/>
    <property type="evidence" value="ECO:0007669"/>
    <property type="project" value="InterPro"/>
</dbReference>
<evidence type="ECO:0000256" key="4">
    <source>
        <dbReference type="ARBA" id="ARBA00023125"/>
    </source>
</evidence>
<dbReference type="EMBL" id="BGZJ01000002">
    <property type="protein sequence ID" value="GBO94418.1"/>
    <property type="molecule type" value="Genomic_DNA"/>
</dbReference>
<keyword evidence="4" id="KW-0238">DNA-binding</keyword>
<dbReference type="SUPFAM" id="SSF53383">
    <property type="entry name" value="PLP-dependent transferases"/>
    <property type="match status" value="1"/>
</dbReference>
<keyword evidence="3" id="KW-0805">Transcription regulation</keyword>
<dbReference type="InterPro" id="IPR004839">
    <property type="entry name" value="Aminotransferase_I/II_large"/>
</dbReference>
<comment type="caution">
    <text evidence="7">The sequence shown here is derived from an EMBL/GenBank/DDBJ whole genome shotgun (WGS) entry which is preliminary data.</text>
</comment>
<dbReference type="PROSITE" id="PS50949">
    <property type="entry name" value="HTH_GNTR"/>
    <property type="match status" value="1"/>
</dbReference>
<name>A0A388SDN9_9BURK</name>
<organism evidence="7 8">
    <name type="scientific">Mesosutterella multiformis</name>
    <dbReference type="NCBI Taxonomy" id="2259133"/>
    <lineage>
        <taxon>Bacteria</taxon>
        <taxon>Pseudomonadati</taxon>
        <taxon>Pseudomonadota</taxon>
        <taxon>Betaproteobacteria</taxon>
        <taxon>Burkholderiales</taxon>
        <taxon>Sutterellaceae</taxon>
        <taxon>Mesosutterella</taxon>
    </lineage>
</organism>
<protein>
    <submittedName>
        <fullName evidence="7">Transcriptional regulator</fullName>
    </submittedName>
</protein>
<evidence type="ECO:0000313" key="7">
    <source>
        <dbReference type="EMBL" id="GBO94418.1"/>
    </source>
</evidence>
<dbReference type="InterPro" id="IPR015421">
    <property type="entry name" value="PyrdxlP-dep_Trfase_major"/>
</dbReference>
<feature type="domain" description="HTH gntR-type" evidence="6">
    <location>
        <begin position="21"/>
        <end position="89"/>
    </location>
</feature>
<dbReference type="InterPro" id="IPR036388">
    <property type="entry name" value="WH-like_DNA-bd_sf"/>
</dbReference>
<dbReference type="CDD" id="cd07377">
    <property type="entry name" value="WHTH_GntR"/>
    <property type="match status" value="1"/>
</dbReference>
<evidence type="ECO:0000313" key="8">
    <source>
        <dbReference type="Proteomes" id="UP000266091"/>
    </source>
</evidence>
<evidence type="ECO:0000256" key="2">
    <source>
        <dbReference type="ARBA" id="ARBA00022898"/>
    </source>
</evidence>
<dbReference type="GO" id="GO:0003677">
    <property type="term" value="F:DNA binding"/>
    <property type="evidence" value="ECO:0007669"/>
    <property type="project" value="UniProtKB-KW"/>
</dbReference>
<keyword evidence="2" id="KW-0663">Pyridoxal phosphate</keyword>
<dbReference type="InterPro" id="IPR051446">
    <property type="entry name" value="HTH_trans_reg/aminotransferase"/>
</dbReference>
<gene>
    <name evidence="7" type="ORF">MESMUL_17720</name>
</gene>
<dbReference type="InterPro" id="IPR015424">
    <property type="entry name" value="PyrdxlP-dep_Trfase"/>
</dbReference>
<dbReference type="SUPFAM" id="SSF46785">
    <property type="entry name" value="Winged helix' DNA-binding domain"/>
    <property type="match status" value="1"/>
</dbReference>
<dbReference type="RefSeq" id="WP_170135141.1">
    <property type="nucleotide sequence ID" value="NZ_BGZJ01000002.1"/>
</dbReference>
<dbReference type="GO" id="GO:0003700">
    <property type="term" value="F:DNA-binding transcription factor activity"/>
    <property type="evidence" value="ECO:0007669"/>
    <property type="project" value="InterPro"/>
</dbReference>
<evidence type="ECO:0000256" key="5">
    <source>
        <dbReference type="ARBA" id="ARBA00023163"/>
    </source>
</evidence>
<proteinExistence type="inferred from homology"/>
<evidence type="ECO:0000256" key="1">
    <source>
        <dbReference type="ARBA" id="ARBA00005384"/>
    </source>
</evidence>
<keyword evidence="5" id="KW-0804">Transcription</keyword>
<dbReference type="AlphaFoldDB" id="A0A388SDN9"/>
<dbReference type="CDD" id="cd00609">
    <property type="entry name" value="AAT_like"/>
    <property type="match status" value="1"/>
</dbReference>
<dbReference type="Gene3D" id="1.10.10.10">
    <property type="entry name" value="Winged helix-like DNA-binding domain superfamily/Winged helix DNA-binding domain"/>
    <property type="match status" value="1"/>
</dbReference>
<dbReference type="SMART" id="SM00345">
    <property type="entry name" value="HTH_GNTR"/>
    <property type="match status" value="1"/>
</dbReference>
<evidence type="ECO:0000259" key="6">
    <source>
        <dbReference type="PROSITE" id="PS50949"/>
    </source>
</evidence>
<dbReference type="PANTHER" id="PTHR46577:SF1">
    <property type="entry name" value="HTH-TYPE TRANSCRIPTIONAL REGULATORY PROTEIN GABR"/>
    <property type="match status" value="1"/>
</dbReference>
<dbReference type="Gene3D" id="3.40.640.10">
    <property type="entry name" value="Type I PLP-dependent aspartate aminotransferase-like (Major domain)"/>
    <property type="match status" value="1"/>
</dbReference>
<accession>A0A388SDN9</accession>
<keyword evidence="8" id="KW-1185">Reference proteome</keyword>
<evidence type="ECO:0000256" key="3">
    <source>
        <dbReference type="ARBA" id="ARBA00023015"/>
    </source>
</evidence>
<dbReference type="InterPro" id="IPR000524">
    <property type="entry name" value="Tscrpt_reg_HTH_GntR"/>
</dbReference>
<sequence>MEAKKKPVVSVPIHIRKNGKLPVGKQITRELIRLRSRGALKPGDRLPGIRSLASDLGVAPNTVAGAYAELSATGFAVSKPASGYFVAETKPIPEPPRPVHPPVHARPLTRKAEAARSAAAAAGTGNFENRPFKIYGSAMEKTVERDWVKIAASTARSPWRHTFYSPPAGYAPLRKVIAAKLRETRGIVCGEENIVITTGSVQSLSLIAGTLFTPGDAILTEAPMLPLDAKVLDFAGLRRIPVPVDREGMVFTAPEGVLKPKGILVTPASQMPMSVPMADARRAAILRLALDTGAWILEEDTDGVVTLGAKPRFPIRSLPRADEAVIYMESFTLQVFPGLRLAYAVLPEPQAEALAGAKLLTDRFTSESLQAALAEYLESPGSAHHIRKMARDYRKRFALLRDALRSSLGPLGRVSETEAGPHLALLLDPTIPDTALQAALERDGITARAISSFTDAPAGTNGLLLGFGTFTEREILSGAARIAERAKALFAAANLR</sequence>
<comment type="similarity">
    <text evidence="1">In the C-terminal section; belongs to the class-I pyridoxal-phosphate-dependent aminotransferase family.</text>
</comment>